<reference evidence="8" key="1">
    <citation type="journal article" date="2021" name="Nat. Commun.">
        <title>Genetic determinants of endophytism in the Arabidopsis root mycobiome.</title>
        <authorList>
            <person name="Mesny F."/>
            <person name="Miyauchi S."/>
            <person name="Thiergart T."/>
            <person name="Pickel B."/>
            <person name="Atanasova L."/>
            <person name="Karlsson M."/>
            <person name="Huettel B."/>
            <person name="Barry K.W."/>
            <person name="Haridas S."/>
            <person name="Chen C."/>
            <person name="Bauer D."/>
            <person name="Andreopoulos W."/>
            <person name="Pangilinan J."/>
            <person name="LaButti K."/>
            <person name="Riley R."/>
            <person name="Lipzen A."/>
            <person name="Clum A."/>
            <person name="Drula E."/>
            <person name="Henrissat B."/>
            <person name="Kohler A."/>
            <person name="Grigoriev I.V."/>
            <person name="Martin F.M."/>
            <person name="Hacquard S."/>
        </authorList>
    </citation>
    <scope>NUCLEOTIDE SEQUENCE</scope>
    <source>
        <strain evidence="8">FSSC 5 MPI-SDFR-AT-0091</strain>
    </source>
</reference>
<feature type="transmembrane region" description="Helical" evidence="6">
    <location>
        <begin position="404"/>
        <end position="422"/>
    </location>
</feature>
<dbReference type="OrthoDB" id="3357846at2759"/>
<dbReference type="PANTHER" id="PTHR23502">
    <property type="entry name" value="MAJOR FACILITATOR SUPERFAMILY"/>
    <property type="match status" value="1"/>
</dbReference>
<feature type="transmembrane region" description="Helical" evidence="6">
    <location>
        <begin position="482"/>
        <end position="501"/>
    </location>
</feature>
<dbReference type="GO" id="GO:0015244">
    <property type="term" value="F:fluconazole transmembrane transporter activity"/>
    <property type="evidence" value="ECO:0007669"/>
    <property type="project" value="TreeGrafter"/>
</dbReference>
<evidence type="ECO:0000259" key="7">
    <source>
        <dbReference type="PROSITE" id="PS50850"/>
    </source>
</evidence>
<comment type="caution">
    <text evidence="8">The sequence shown here is derived from an EMBL/GenBank/DDBJ whole genome shotgun (WGS) entry which is preliminary data.</text>
</comment>
<dbReference type="PANTHER" id="PTHR23502:SF23">
    <property type="entry name" value="FLUCONAZOLE RESISTANCE PROTEIN 1"/>
    <property type="match status" value="1"/>
</dbReference>
<evidence type="ECO:0000256" key="2">
    <source>
        <dbReference type="ARBA" id="ARBA00022692"/>
    </source>
</evidence>
<dbReference type="InterPro" id="IPR020846">
    <property type="entry name" value="MFS_dom"/>
</dbReference>
<dbReference type="EMBL" id="JAGTJS010000019">
    <property type="protein sequence ID" value="KAH7242971.1"/>
    <property type="molecule type" value="Genomic_DNA"/>
</dbReference>
<accession>A0A9P9GPM5</accession>
<keyword evidence="2 6" id="KW-0812">Transmembrane</keyword>
<feature type="transmembrane region" description="Helical" evidence="6">
    <location>
        <begin position="169"/>
        <end position="188"/>
    </location>
</feature>
<dbReference type="InterPro" id="IPR035959">
    <property type="entry name" value="RutC-like_sf"/>
</dbReference>
<feature type="transmembrane region" description="Helical" evidence="6">
    <location>
        <begin position="331"/>
        <end position="356"/>
    </location>
</feature>
<feature type="transmembrane region" description="Helical" evidence="6">
    <location>
        <begin position="442"/>
        <end position="461"/>
    </location>
</feature>
<evidence type="ECO:0000256" key="1">
    <source>
        <dbReference type="ARBA" id="ARBA00004141"/>
    </source>
</evidence>
<organism evidence="8 9">
    <name type="scientific">Fusarium solani</name>
    <name type="common">Filamentous fungus</name>
    <dbReference type="NCBI Taxonomy" id="169388"/>
    <lineage>
        <taxon>Eukaryota</taxon>
        <taxon>Fungi</taxon>
        <taxon>Dikarya</taxon>
        <taxon>Ascomycota</taxon>
        <taxon>Pezizomycotina</taxon>
        <taxon>Sordariomycetes</taxon>
        <taxon>Hypocreomycetidae</taxon>
        <taxon>Hypocreales</taxon>
        <taxon>Nectriaceae</taxon>
        <taxon>Fusarium</taxon>
        <taxon>Fusarium solani species complex</taxon>
    </lineage>
</organism>
<feature type="domain" description="Major facilitator superfamily (MFS) profile" evidence="7">
    <location>
        <begin position="170"/>
        <end position="609"/>
    </location>
</feature>
<proteinExistence type="predicted"/>
<keyword evidence="9" id="KW-1185">Reference proteome</keyword>
<evidence type="ECO:0000256" key="4">
    <source>
        <dbReference type="ARBA" id="ARBA00023136"/>
    </source>
</evidence>
<dbReference type="Proteomes" id="UP000736672">
    <property type="component" value="Unassembled WGS sequence"/>
</dbReference>
<name>A0A9P9GPM5_FUSSL</name>
<dbReference type="Gene3D" id="1.20.1250.20">
    <property type="entry name" value="MFS general substrate transporter like domains"/>
    <property type="match status" value="1"/>
</dbReference>
<dbReference type="SUPFAM" id="SSF55298">
    <property type="entry name" value="YjgF-like"/>
    <property type="match status" value="1"/>
</dbReference>
<dbReference type="SUPFAM" id="SSF103473">
    <property type="entry name" value="MFS general substrate transporter"/>
    <property type="match status" value="1"/>
</dbReference>
<dbReference type="GO" id="GO:1990961">
    <property type="term" value="P:xenobiotic detoxification by transmembrane export across the plasma membrane"/>
    <property type="evidence" value="ECO:0007669"/>
    <property type="project" value="TreeGrafter"/>
</dbReference>
<dbReference type="InterPro" id="IPR006175">
    <property type="entry name" value="YjgF/YER057c/UK114"/>
</dbReference>
<dbReference type="InterPro" id="IPR011701">
    <property type="entry name" value="MFS"/>
</dbReference>
<dbReference type="AlphaFoldDB" id="A0A9P9GPM5"/>
<dbReference type="CDD" id="cd17323">
    <property type="entry name" value="MFS_Tpo1_MDR_like"/>
    <property type="match status" value="1"/>
</dbReference>
<evidence type="ECO:0000256" key="6">
    <source>
        <dbReference type="SAM" id="Phobius"/>
    </source>
</evidence>
<gene>
    <name evidence="8" type="ORF">B0J15DRAFT_537907</name>
</gene>
<evidence type="ECO:0000313" key="9">
    <source>
        <dbReference type="Proteomes" id="UP000736672"/>
    </source>
</evidence>
<dbReference type="Pfam" id="PF07690">
    <property type="entry name" value="MFS_1"/>
    <property type="match status" value="1"/>
</dbReference>
<evidence type="ECO:0000256" key="5">
    <source>
        <dbReference type="ARBA" id="ARBA00023180"/>
    </source>
</evidence>
<feature type="transmembrane region" description="Helical" evidence="6">
    <location>
        <begin position="297"/>
        <end position="319"/>
    </location>
</feature>
<feature type="transmembrane region" description="Helical" evidence="6">
    <location>
        <begin position="200"/>
        <end position="224"/>
    </location>
</feature>
<comment type="subcellular location">
    <subcellularLocation>
        <location evidence="1">Membrane</location>
        <topology evidence="1">Multi-pass membrane protein</topology>
    </subcellularLocation>
</comment>
<dbReference type="Pfam" id="PF01042">
    <property type="entry name" value="Ribonuc_L-PSP"/>
    <property type="match status" value="1"/>
</dbReference>
<keyword evidence="5" id="KW-0325">Glycoprotein</keyword>
<evidence type="ECO:0000313" key="8">
    <source>
        <dbReference type="EMBL" id="KAH7242971.1"/>
    </source>
</evidence>
<dbReference type="PROSITE" id="PS50850">
    <property type="entry name" value="MFS"/>
    <property type="match status" value="1"/>
</dbReference>
<dbReference type="GO" id="GO:0005886">
    <property type="term" value="C:plasma membrane"/>
    <property type="evidence" value="ECO:0007669"/>
    <property type="project" value="TreeGrafter"/>
</dbReference>
<protein>
    <submittedName>
        <fullName evidence="8">Major facilitator superfamily domain-containing protein</fullName>
    </submittedName>
</protein>
<sequence length="609" mass="67437">MSNLQYYNYPGVGTSNRERFSYSQAVRVGDTIQCSGQGGWDPEGKVHQIPTEINAQIDQAFKTVEHNLKDAGGQGWSQVFRVNSYHVPLNDEAVAAMSRNFKEWMPDHQPIWTCVGVARLGEDDMRVEIEVVAYDPDDCPTPHPLIIVDWYDEKDPANPINWSGRKKSVVYLIVNFTACVVYMASAIYTPSQPLVQEVFGVSVIVASQGLGLFIVGYGVGPLIWSPLSEMPAVGRNLPYLVPLLTFVVLSVPTALANSIGSLLVLRFLQGFFGSPVLSTGGASLSDIVDVYKRPYSLYTWAIFSFAGPSIGSVIAGFTVPKLGWRWSLWEILFTTSPALILQLFLPETSPSTILYYRAKRIRKLTGQNHYRARSEITTAPTTVLGRFYGTLVTPWKINLLDPSILFTSIYSGLIYAIFYSFFEFFPLVYGNIYGMTQGQIGLVLLSNVIAVTVAALPYFAYVHFVVNASARRGHPLTPEQRLVPALVGSVLVPIGIFLFGWTSRDSIHWIVPTMGVCFTVGGFAVLLQTIFVYIGLAYPQYSASLFCGNGFVKQMVAFAGVLWSHPLYEAMGISKAMSLLGTLCVVCISGIFVLYYWGDRLRRRSKFAS</sequence>
<keyword evidence="3 6" id="KW-1133">Transmembrane helix</keyword>
<dbReference type="InterPro" id="IPR036259">
    <property type="entry name" value="MFS_trans_sf"/>
</dbReference>
<feature type="transmembrane region" description="Helical" evidence="6">
    <location>
        <begin position="236"/>
        <end position="255"/>
    </location>
</feature>
<feature type="transmembrane region" description="Helical" evidence="6">
    <location>
        <begin position="507"/>
        <end position="536"/>
    </location>
</feature>
<keyword evidence="4 6" id="KW-0472">Membrane</keyword>
<dbReference type="CDD" id="cd06152">
    <property type="entry name" value="YjgF_YER057c_UK114_like_4"/>
    <property type="match status" value="1"/>
</dbReference>
<feature type="transmembrane region" description="Helical" evidence="6">
    <location>
        <begin position="576"/>
        <end position="597"/>
    </location>
</feature>
<dbReference type="Gene3D" id="3.30.1330.40">
    <property type="entry name" value="RutC-like"/>
    <property type="match status" value="1"/>
</dbReference>
<evidence type="ECO:0000256" key="3">
    <source>
        <dbReference type="ARBA" id="ARBA00022989"/>
    </source>
</evidence>